<feature type="chain" id="PRO_5019521683" description="Lipoprotein" evidence="2">
    <location>
        <begin position="25"/>
        <end position="620"/>
    </location>
</feature>
<reference evidence="3 4" key="1">
    <citation type="journal article" date="2011" name="Front. Microbiol.">
        <title>Genomic signatures of strain selection and enhancement in Bacillus atrophaeus var. globigii, a historical biowarfare simulant.</title>
        <authorList>
            <person name="Gibbons H.S."/>
            <person name="Broomall S.M."/>
            <person name="McNew L.A."/>
            <person name="Daligault H."/>
            <person name="Chapman C."/>
            <person name="Bruce D."/>
            <person name="Karavis M."/>
            <person name="Krepps M."/>
            <person name="McGregor P.A."/>
            <person name="Hong C."/>
            <person name="Park K.H."/>
            <person name="Akmal A."/>
            <person name="Feldman A."/>
            <person name="Lin J.S."/>
            <person name="Chang W.E."/>
            <person name="Higgs B.W."/>
            <person name="Demirev P."/>
            <person name="Lindquist J."/>
            <person name="Liem A."/>
            <person name="Fochler E."/>
            <person name="Read T.D."/>
            <person name="Tapia R."/>
            <person name="Johnson S."/>
            <person name="Bishop-Lilly K.A."/>
            <person name="Detter C."/>
            <person name="Han C."/>
            <person name="Sozhamannan S."/>
            <person name="Rosenzweig C.N."/>
            <person name="Skowronski E.W."/>
        </authorList>
    </citation>
    <scope>NUCLEOTIDE SEQUENCE [LARGE SCALE GENOMIC DNA]</scope>
    <source>
        <strain evidence="3 4">MLST1</strain>
    </source>
</reference>
<evidence type="ECO:0000256" key="1">
    <source>
        <dbReference type="SAM" id="Coils"/>
    </source>
</evidence>
<dbReference type="OrthoDB" id="6978320at2"/>
<evidence type="ECO:0000313" key="3">
    <source>
        <dbReference type="EMBL" id="RUO26521.1"/>
    </source>
</evidence>
<feature type="signal peptide" evidence="2">
    <location>
        <begin position="1"/>
        <end position="24"/>
    </location>
</feature>
<protein>
    <recommendedName>
        <fullName evidence="5">Lipoprotein</fullName>
    </recommendedName>
</protein>
<keyword evidence="2" id="KW-0732">Signal</keyword>
<comment type="caution">
    <text evidence="3">The sequence shown here is derived from an EMBL/GenBank/DDBJ whole genome shotgun (WGS) entry which is preliminary data.</text>
</comment>
<dbReference type="PROSITE" id="PS51257">
    <property type="entry name" value="PROKAR_LIPOPROTEIN"/>
    <property type="match status" value="1"/>
</dbReference>
<sequence length="620" mass="69706">MMASKRTWLAIPVISAVLASGCTAEQEALSMQQQVEARMQLNNARHESIQQLEDPALAQLLLSEEQNNYYWMLETLAFNSKPYEIEFTQPQLQRLSDYPDIGAMTEAYLQSLLALTGSDYGECSLDSDRQGFRLHEGFAFPFPHHIEYSQMVLDNGEALSLSDTGNGQQQSADVIQRRDSYCFTAPRSESEPKPVTVSAEFFAELPQDVLEFEFSAADVGKSIVQNGYKVTLVELNEYSYVLEVNAADGTTTALQDEHVIAEAVTADGQYIKKRVTNRQRGDNTERVNVLLQDLIARAKKGELELAEARSELASLKEGFAEDQGTALYSAHAFHGPVDKARVTLLVGSEYNQEMQQDLDLPVYAFTPSAQTEELNLDAFPEIALTAPVYNHSTGVRAIDTDLDAQQMATQIEIRQRRIALHSDPSLTFPAQVFLYYPQVQSDLFINIFERYKAPAASDVQFFDEQGTPLTVEADDDSGNKAAFHFTVSRLEYDPDRFSAKPARLKAIIPVLTAPDMIKDSYPKEQLPAGVRLNGNQLIIDYAEFEAREMEDISSRFVERRNQVFVKDSQGYLAEIDNMTLSRQNGQPVDVYYFYGEPEIFEVWYRGETTEVPFALDIGLE</sequence>
<evidence type="ECO:0000313" key="4">
    <source>
        <dbReference type="Proteomes" id="UP000288293"/>
    </source>
</evidence>
<keyword evidence="1" id="KW-0175">Coiled coil</keyword>
<dbReference type="AlphaFoldDB" id="A0A432W8Y8"/>
<accession>A0A432W8Y8</accession>
<keyword evidence="4" id="KW-1185">Reference proteome</keyword>
<dbReference type="EMBL" id="PIPL01000001">
    <property type="protein sequence ID" value="RUO26521.1"/>
    <property type="molecule type" value="Genomic_DNA"/>
</dbReference>
<dbReference type="Proteomes" id="UP000288293">
    <property type="component" value="Unassembled WGS sequence"/>
</dbReference>
<gene>
    <name evidence="3" type="ORF">CWE09_07385</name>
</gene>
<name>A0A432W8Y8_9GAMM</name>
<organism evidence="3 4">
    <name type="scientific">Aliidiomarina minuta</name>
    <dbReference type="NCBI Taxonomy" id="880057"/>
    <lineage>
        <taxon>Bacteria</taxon>
        <taxon>Pseudomonadati</taxon>
        <taxon>Pseudomonadota</taxon>
        <taxon>Gammaproteobacteria</taxon>
        <taxon>Alteromonadales</taxon>
        <taxon>Idiomarinaceae</taxon>
        <taxon>Aliidiomarina</taxon>
    </lineage>
</organism>
<feature type="coiled-coil region" evidence="1">
    <location>
        <begin position="291"/>
        <end position="318"/>
    </location>
</feature>
<proteinExistence type="predicted"/>
<dbReference type="RefSeq" id="WP_126803333.1">
    <property type="nucleotide sequence ID" value="NZ_PIPL01000001.1"/>
</dbReference>
<evidence type="ECO:0000256" key="2">
    <source>
        <dbReference type="SAM" id="SignalP"/>
    </source>
</evidence>
<evidence type="ECO:0008006" key="5">
    <source>
        <dbReference type="Google" id="ProtNLM"/>
    </source>
</evidence>